<dbReference type="AlphaFoldDB" id="A0A1G5S4M4"/>
<name>A0A1G5S4M4_9FIRM</name>
<dbReference type="Proteomes" id="UP000199208">
    <property type="component" value="Unassembled WGS sequence"/>
</dbReference>
<dbReference type="EMBL" id="FMWL01000017">
    <property type="protein sequence ID" value="SCZ81273.1"/>
    <property type="molecule type" value="Genomic_DNA"/>
</dbReference>
<sequence length="274" mass="31614">MHSYQSICKLIDRFDYGGALDILEELGLRDTDPAILLDSCRSAVNFDFNTALVKLGRLEDDFAKNKSVLRLKKNLQQLISGVPEAVFAELLENTRFQLVNEEYIDFLGRAYRFKEAIFKYIFVERHLQQGNFSMHIEAMQKRSIMKILRKRYKIYNANVVFAITTYINRHLEDTRYDEIARILNSKRMNDMIEIRNDSIVGHGFSGVSRSELVKVYGDPYTALKEFKKCVELLGLEINGSKYEEVNDLIVEQLKGIKNNGSEKAMPSGERGSRC</sequence>
<dbReference type="STRING" id="1120920.SAMN03080599_02698"/>
<dbReference type="RefSeq" id="WP_092592387.1">
    <property type="nucleotide sequence ID" value="NZ_FMWL01000017.1"/>
</dbReference>
<organism evidence="1 2">
    <name type="scientific">Acidaminobacter hydrogenoformans DSM 2784</name>
    <dbReference type="NCBI Taxonomy" id="1120920"/>
    <lineage>
        <taxon>Bacteria</taxon>
        <taxon>Bacillati</taxon>
        <taxon>Bacillota</taxon>
        <taxon>Clostridia</taxon>
        <taxon>Peptostreptococcales</taxon>
        <taxon>Acidaminobacteraceae</taxon>
        <taxon>Acidaminobacter</taxon>
    </lineage>
</organism>
<evidence type="ECO:0000313" key="1">
    <source>
        <dbReference type="EMBL" id="SCZ81273.1"/>
    </source>
</evidence>
<dbReference type="OrthoDB" id="2677749at2"/>
<keyword evidence="2" id="KW-1185">Reference proteome</keyword>
<protein>
    <submittedName>
        <fullName evidence="1">CRISPR-associated protein (Cas_Cas02710)</fullName>
    </submittedName>
</protein>
<evidence type="ECO:0000313" key="2">
    <source>
        <dbReference type="Proteomes" id="UP000199208"/>
    </source>
</evidence>
<gene>
    <name evidence="1" type="ORF">SAMN03080599_02698</name>
</gene>
<accession>A0A1G5S4M4</accession>
<proteinExistence type="predicted"/>
<reference evidence="1 2" key="1">
    <citation type="submission" date="2016-10" db="EMBL/GenBank/DDBJ databases">
        <authorList>
            <person name="de Groot N.N."/>
        </authorList>
    </citation>
    <scope>NUCLEOTIDE SEQUENCE [LARGE SCALE GENOMIC DNA]</scope>
    <source>
        <strain evidence="1 2">DSM 2784</strain>
    </source>
</reference>